<reference evidence="7 8" key="1">
    <citation type="submission" date="2017-06" db="EMBL/GenBank/DDBJ databases">
        <title>A platform for efficient transgenesis in Macrostomum lignano, a flatworm model organism for stem cell research.</title>
        <authorList>
            <person name="Berezikov E."/>
        </authorList>
    </citation>
    <scope>NUCLEOTIDE SEQUENCE [LARGE SCALE GENOMIC DNA]</scope>
    <source>
        <strain evidence="7">DV1</strain>
        <tissue evidence="7">Whole organism</tissue>
    </source>
</reference>
<proteinExistence type="predicted"/>
<evidence type="ECO:0000259" key="5">
    <source>
        <dbReference type="PROSITE" id="PS50025"/>
    </source>
</evidence>
<feature type="domain" description="EGF-like" evidence="6">
    <location>
        <begin position="311"/>
        <end position="348"/>
    </location>
</feature>
<dbReference type="Pfam" id="PF00008">
    <property type="entry name" value="EGF"/>
    <property type="match status" value="1"/>
</dbReference>
<keyword evidence="1" id="KW-1015">Disulfide bond</keyword>
<feature type="region of interest" description="Disordered" evidence="3">
    <location>
        <begin position="1186"/>
        <end position="1223"/>
    </location>
</feature>
<feature type="region of interest" description="Disordered" evidence="3">
    <location>
        <begin position="480"/>
        <end position="501"/>
    </location>
</feature>
<accession>A0A267E2S8</accession>
<dbReference type="PANTHER" id="PTHR15036:SF49">
    <property type="entry name" value="AXOTACTIN"/>
    <property type="match status" value="1"/>
</dbReference>
<dbReference type="SMART" id="SM00282">
    <property type="entry name" value="LamG"/>
    <property type="match status" value="4"/>
</dbReference>
<keyword evidence="8" id="KW-1185">Reference proteome</keyword>
<dbReference type="InterPro" id="IPR000742">
    <property type="entry name" value="EGF"/>
</dbReference>
<feature type="domain" description="Laminin G" evidence="5">
    <location>
        <begin position="811"/>
        <end position="1008"/>
    </location>
</feature>
<feature type="domain" description="Laminin G" evidence="5">
    <location>
        <begin position="553"/>
        <end position="744"/>
    </location>
</feature>
<evidence type="ECO:0000313" key="7">
    <source>
        <dbReference type="EMBL" id="PAA55861.1"/>
    </source>
</evidence>
<feature type="domain" description="Laminin G" evidence="5">
    <location>
        <begin position="351"/>
        <end position="547"/>
    </location>
</feature>
<feature type="compositionally biased region" description="Low complexity" evidence="3">
    <location>
        <begin position="1090"/>
        <end position="1106"/>
    </location>
</feature>
<dbReference type="InterPro" id="IPR050372">
    <property type="entry name" value="Neurexin-related_CASP"/>
</dbReference>
<dbReference type="InterPro" id="IPR001791">
    <property type="entry name" value="Laminin_G"/>
</dbReference>
<keyword evidence="4" id="KW-0472">Membrane</keyword>
<evidence type="ECO:0000256" key="3">
    <source>
        <dbReference type="SAM" id="MobiDB-lite"/>
    </source>
</evidence>
<dbReference type="GO" id="GO:0016020">
    <property type="term" value="C:membrane"/>
    <property type="evidence" value="ECO:0007669"/>
    <property type="project" value="UniProtKB-SubCell"/>
</dbReference>
<evidence type="ECO:0000256" key="2">
    <source>
        <dbReference type="PROSITE-ProRule" id="PRU00076"/>
    </source>
</evidence>
<feature type="region of interest" description="Disordered" evidence="3">
    <location>
        <begin position="1068"/>
        <end position="1116"/>
    </location>
</feature>
<feature type="compositionally biased region" description="Basic and acidic residues" evidence="3">
    <location>
        <begin position="1214"/>
        <end position="1223"/>
    </location>
</feature>
<feature type="domain" description="Laminin G" evidence="5">
    <location>
        <begin position="1"/>
        <end position="93"/>
    </location>
</feature>
<dbReference type="InterPro" id="IPR013320">
    <property type="entry name" value="ConA-like_dom_sf"/>
</dbReference>
<comment type="caution">
    <text evidence="2">Lacks conserved residue(s) required for the propagation of feature annotation.</text>
</comment>
<dbReference type="Proteomes" id="UP000215902">
    <property type="component" value="Unassembled WGS sequence"/>
</dbReference>
<protein>
    <submittedName>
        <fullName evidence="7">Uncharacterized protein</fullName>
    </submittedName>
</protein>
<name>A0A267E2S8_9PLAT</name>
<dbReference type="AlphaFoldDB" id="A0A267E2S8"/>
<dbReference type="SMART" id="SM00181">
    <property type="entry name" value="EGF"/>
    <property type="match status" value="2"/>
</dbReference>
<feature type="domain" description="EGF-like" evidence="6">
    <location>
        <begin position="767"/>
        <end position="804"/>
    </location>
</feature>
<dbReference type="Pfam" id="PF02210">
    <property type="entry name" value="Laminin_G_2"/>
    <property type="match status" value="4"/>
</dbReference>
<dbReference type="Gene3D" id="2.10.25.10">
    <property type="entry name" value="Laminin"/>
    <property type="match status" value="2"/>
</dbReference>
<evidence type="ECO:0000256" key="4">
    <source>
        <dbReference type="SAM" id="Phobius"/>
    </source>
</evidence>
<dbReference type="OrthoDB" id="6275838at2759"/>
<gene>
    <name evidence="7" type="ORF">BOX15_Mlig020907g1</name>
</gene>
<dbReference type="Gene3D" id="2.60.120.200">
    <property type="match status" value="4"/>
</dbReference>
<dbReference type="SUPFAM" id="SSF49899">
    <property type="entry name" value="Concanavalin A-like lectins/glucanases"/>
    <property type="match status" value="4"/>
</dbReference>
<feature type="transmembrane region" description="Helical" evidence="4">
    <location>
        <begin position="1127"/>
        <end position="1149"/>
    </location>
</feature>
<feature type="non-terminal residue" evidence="7">
    <location>
        <position position="1"/>
    </location>
</feature>
<keyword evidence="2" id="KW-0245">EGF-like domain</keyword>
<dbReference type="PROSITE" id="PS50026">
    <property type="entry name" value="EGF_3"/>
    <property type="match status" value="2"/>
</dbReference>
<evidence type="ECO:0000259" key="6">
    <source>
        <dbReference type="PROSITE" id="PS50026"/>
    </source>
</evidence>
<dbReference type="STRING" id="282301.A0A267E2S8"/>
<dbReference type="EMBL" id="NIVC01002697">
    <property type="protein sequence ID" value="PAA55861.1"/>
    <property type="molecule type" value="Genomic_DNA"/>
</dbReference>
<organism evidence="7 8">
    <name type="scientific">Macrostomum lignano</name>
    <dbReference type="NCBI Taxonomy" id="282301"/>
    <lineage>
        <taxon>Eukaryota</taxon>
        <taxon>Metazoa</taxon>
        <taxon>Spiralia</taxon>
        <taxon>Lophotrochozoa</taxon>
        <taxon>Platyhelminthes</taxon>
        <taxon>Rhabditophora</taxon>
        <taxon>Macrostomorpha</taxon>
        <taxon>Macrostomida</taxon>
        <taxon>Macrostomidae</taxon>
        <taxon>Macrostomum</taxon>
    </lineage>
</organism>
<keyword evidence="4" id="KW-0812">Transmembrane</keyword>
<feature type="domain" description="Laminin G" evidence="5">
    <location>
        <begin position="114"/>
        <end position="315"/>
    </location>
</feature>
<evidence type="ECO:0000256" key="1">
    <source>
        <dbReference type="ARBA" id="ARBA00023157"/>
    </source>
</evidence>
<keyword evidence="4" id="KW-1133">Transmembrane helix</keyword>
<sequence length="1223" mass="134006">DSRSLKVEVKFDDRVLRTLTVRQSALSSSRIYLGGSSESWMPETARRSIFKGCMRQAIYTFEGSNINLLSYARNRCHGVQSAGLGGKAAFGGCVDPHVLDAVEFRRPDNGSFLAVRRSTETTSATAAAGDDLAQTVVSLSFNFVTNEPDALLLYLGSNRSDFLAFELRDGRLHVLVDAGAGIIERRLDAPLRRDAMNHVAFVNSLARRTVSLNDQLTARLDGSGKFERFDRLDLGASIYLGGVPASKRFIVPPELHSVTLTQGFAGLISNLTVNGEGIDLVYELRQHNDSASLASLTVAEAEATAAAAARRAGECRSLPCSNGGVCSEGWRQFRCDCSRTGYVGADCSERAPVLLFDGTGWVRVSFAAPLRSLAEEVTLRFRTNASRDSLLFASVNRKYASRDTMRLELRDGTLVCTVNYGESSLELRMDGYYLTDGQWHTVKISRREFTLQMALDDKPKFSRSVNGTGKNFKQLETSEIGVGPPSGLYPDGESRPRQQPQQQQNFFFGSMSHFSFNGVDYFDARLRRQLDEASSTTVEVTAIEDDSPVEVLLPFTVRAPQAFAELPTLNLVDGFDLRLRFRTVQTDGLLLISAGGVSRSADFLLLELLNGRLRLALNPGLTSVATQRELPLEPGGRLDDNQWHLVELRRRNRQRLVFRVDGRPAGSAGFVGDVGDGGFNVNVNKNSLYLGGAPRHLLSARSDVILSGIGFQGCLGSVHLCGNQGNAANNADSSNSADLAASVCDVLDRRLNRNEFVTDLVPSCQRPKIECHREMCYYGGQCLQQRDSVACLCDTTSFTGDWCNRVGSSTFQFGRQGRPGRLSFEFADDTFLPTTKRDDIAFGFQTAKESAPLLRVDARDRSSDYILISIVNQRIRVQYNMKSSTISLESSLVVSDGRYHRIRFLREETRGSLYIDDHAPLIKHPDASVGTTFNWQKYIQIGRLATAPKSGIRRRRRSSPAVADESQQYFQGYLVGLVFNGLPLNRIAAGDEAVKDLARLRIEREGDVQQVADFLPNLPGFPPVDRPEYYRNPDLMPTTVAPSPTPIRCSAENRYRMDCVNDARGVNLPDYQGGMGDRSQTHKPPAGGAPESPSQTSQSSSSSGEGAAVDGDKTSAKPPVQAAKINLFVIVAVGAAGAILLLVFFCLIYRCRSKNEGSYRVDETQNFAADGIGGPGIQLDPALKPLRSDGFASSSSRRHANGDARGAGKSGSRGKRDMKEWYV</sequence>
<evidence type="ECO:0000313" key="8">
    <source>
        <dbReference type="Proteomes" id="UP000215902"/>
    </source>
</evidence>
<dbReference type="PANTHER" id="PTHR15036">
    <property type="entry name" value="PIKACHURIN-LIKE PROTEIN"/>
    <property type="match status" value="1"/>
</dbReference>
<dbReference type="CDD" id="cd00054">
    <property type="entry name" value="EGF_CA"/>
    <property type="match status" value="1"/>
</dbReference>
<dbReference type="PROSITE" id="PS50025">
    <property type="entry name" value="LAM_G_DOMAIN"/>
    <property type="match status" value="5"/>
</dbReference>
<comment type="caution">
    <text evidence="7">The sequence shown here is derived from an EMBL/GenBank/DDBJ whole genome shotgun (WGS) entry which is preliminary data.</text>
</comment>
<dbReference type="CDD" id="cd00110">
    <property type="entry name" value="LamG"/>
    <property type="match status" value="4"/>
</dbReference>